<dbReference type="RefSeq" id="WP_017895033.1">
    <property type="nucleotide sequence ID" value="NZ_CBXI010000040.1"/>
</dbReference>
<feature type="transmembrane region" description="Helical" evidence="6">
    <location>
        <begin position="122"/>
        <end position="140"/>
    </location>
</feature>
<accession>W6N641</accession>
<evidence type="ECO:0000313" key="8">
    <source>
        <dbReference type="Proteomes" id="UP000019482"/>
    </source>
</evidence>
<feature type="transmembrane region" description="Helical" evidence="6">
    <location>
        <begin position="366"/>
        <end position="386"/>
    </location>
</feature>
<sequence length="418" mass="47475">MEERAIIKKALKKGILQIFSATFFNKIIQFGIMMFLTRVLEKSLYGKLSYAQTILNIFLVLDGLGMASSSLQYGSMQKMEDKKLSYFKYSVKIGSIFNALIALAIIIYTRFFVLPVKGSTEILFYFALIPIMTIFFNEIQMLLRAEFKNTQYSILTVVNTALYFIGNVTLGKYFSIKGIVAGRYIAYIVSIVVGIYMIRNQLKKFRIIKYPETGEKKDFLKYSIVTCFTNATSQLLIMLDSFFVGLLIPNSSVVASYTVSAVIPTNLTFIPIAIMTFVYPYFARHWNDKKWIKDQYSIFIKYLFILNMAITLVLVIFAPYIVEIVFTKQYSDAVTNFRILSIGYFIAGTFKIPAGNTLASMKFVKANFYNSAITGVIYIILNVVLISKFGSIGASISTVLIYGLSSIMFSVYIRKVLK</sequence>
<dbReference type="OrthoDB" id="43925at2"/>
<feature type="transmembrane region" description="Helical" evidence="6">
    <location>
        <begin position="254"/>
        <end position="282"/>
    </location>
</feature>
<evidence type="ECO:0000313" key="7">
    <source>
        <dbReference type="EMBL" id="CDL92108.1"/>
    </source>
</evidence>
<evidence type="ECO:0000256" key="5">
    <source>
        <dbReference type="ARBA" id="ARBA00023136"/>
    </source>
</evidence>
<feature type="transmembrane region" description="Helical" evidence="6">
    <location>
        <begin position="334"/>
        <end position="354"/>
    </location>
</feature>
<keyword evidence="3 6" id="KW-0812">Transmembrane</keyword>
<evidence type="ECO:0000256" key="4">
    <source>
        <dbReference type="ARBA" id="ARBA00022989"/>
    </source>
</evidence>
<feature type="transmembrane region" description="Helical" evidence="6">
    <location>
        <begin position="89"/>
        <end position="110"/>
    </location>
</feature>
<protein>
    <submittedName>
        <fullName evidence="7">Lipopolysaccharide biosynthesis protein</fullName>
    </submittedName>
</protein>
<feature type="transmembrane region" description="Helical" evidence="6">
    <location>
        <begin position="180"/>
        <end position="198"/>
    </location>
</feature>
<keyword evidence="8" id="KW-1185">Reference proteome</keyword>
<name>W6N641_CLOTY</name>
<feature type="transmembrane region" description="Helical" evidence="6">
    <location>
        <begin position="14"/>
        <end position="36"/>
    </location>
</feature>
<dbReference type="Pfam" id="PF01943">
    <property type="entry name" value="Polysacc_synt"/>
    <property type="match status" value="1"/>
</dbReference>
<feature type="transmembrane region" description="Helical" evidence="6">
    <location>
        <begin position="152"/>
        <end position="174"/>
    </location>
</feature>
<dbReference type="PANTHER" id="PTHR30250:SF11">
    <property type="entry name" value="O-ANTIGEN TRANSPORTER-RELATED"/>
    <property type="match status" value="1"/>
</dbReference>
<evidence type="ECO:0000256" key="3">
    <source>
        <dbReference type="ARBA" id="ARBA00022692"/>
    </source>
</evidence>
<evidence type="ECO:0000256" key="6">
    <source>
        <dbReference type="SAM" id="Phobius"/>
    </source>
</evidence>
<evidence type="ECO:0000256" key="2">
    <source>
        <dbReference type="ARBA" id="ARBA00022475"/>
    </source>
</evidence>
<evidence type="ECO:0000256" key="1">
    <source>
        <dbReference type="ARBA" id="ARBA00004651"/>
    </source>
</evidence>
<keyword evidence="2" id="KW-1003">Cell membrane</keyword>
<comment type="caution">
    <text evidence="7">The sequence shown here is derived from an EMBL/GenBank/DDBJ whole genome shotgun (WGS) entry which is preliminary data.</text>
</comment>
<dbReference type="GeneID" id="29420685"/>
<feature type="transmembrane region" description="Helical" evidence="6">
    <location>
        <begin position="392"/>
        <end position="413"/>
    </location>
</feature>
<keyword evidence="4 6" id="KW-1133">Transmembrane helix</keyword>
<feature type="transmembrane region" description="Helical" evidence="6">
    <location>
        <begin position="302"/>
        <end position="322"/>
    </location>
</feature>
<feature type="transmembrane region" description="Helical" evidence="6">
    <location>
        <begin position="219"/>
        <end position="248"/>
    </location>
</feature>
<proteinExistence type="predicted"/>
<dbReference type="InterPro" id="IPR002797">
    <property type="entry name" value="Polysacc_synth"/>
</dbReference>
<dbReference type="AlphaFoldDB" id="W6N641"/>
<feature type="transmembrane region" description="Helical" evidence="6">
    <location>
        <begin position="48"/>
        <end position="68"/>
    </location>
</feature>
<dbReference type="GO" id="GO:0005886">
    <property type="term" value="C:plasma membrane"/>
    <property type="evidence" value="ECO:0007669"/>
    <property type="project" value="UniProtKB-SubCell"/>
</dbReference>
<dbReference type="Proteomes" id="UP000019482">
    <property type="component" value="Unassembled WGS sequence"/>
</dbReference>
<keyword evidence="5 6" id="KW-0472">Membrane</keyword>
<reference evidence="7 8" key="1">
    <citation type="journal article" date="2015" name="Genome Announc.">
        <title>Draft Genome Sequence of Clostridium tyrobutyricum Strain DIVETGP, Isolated from Cow's Milk for Grana Padano Production.</title>
        <authorList>
            <person name="Soggiu A."/>
            <person name="Piras C."/>
            <person name="Gaiarsa S."/>
            <person name="Sassera D."/>
            <person name="Roncada P."/>
            <person name="Bendixen E."/>
            <person name="Brasca M."/>
            <person name="Bonizzi L."/>
        </authorList>
    </citation>
    <scope>NUCLEOTIDE SEQUENCE [LARGE SCALE GENOMIC DNA]</scope>
    <source>
        <strain evidence="7 8">DIVETGP</strain>
    </source>
</reference>
<gene>
    <name evidence="7" type="ORF">CTDIVETGP_2178</name>
</gene>
<comment type="subcellular location">
    <subcellularLocation>
        <location evidence="1">Cell membrane</location>
        <topology evidence="1">Multi-pass membrane protein</topology>
    </subcellularLocation>
</comment>
<dbReference type="InterPro" id="IPR050833">
    <property type="entry name" value="Poly_Biosynth_Transport"/>
</dbReference>
<dbReference type="PANTHER" id="PTHR30250">
    <property type="entry name" value="PST FAMILY PREDICTED COLANIC ACID TRANSPORTER"/>
    <property type="match status" value="1"/>
</dbReference>
<organism evidence="7 8">
    <name type="scientific">Clostridium tyrobutyricum DIVETGP</name>
    <dbReference type="NCBI Taxonomy" id="1408889"/>
    <lineage>
        <taxon>Bacteria</taxon>
        <taxon>Bacillati</taxon>
        <taxon>Bacillota</taxon>
        <taxon>Clostridia</taxon>
        <taxon>Eubacteriales</taxon>
        <taxon>Clostridiaceae</taxon>
        <taxon>Clostridium</taxon>
    </lineage>
</organism>
<dbReference type="EMBL" id="CBXI010000040">
    <property type="protein sequence ID" value="CDL92108.1"/>
    <property type="molecule type" value="Genomic_DNA"/>
</dbReference>